<dbReference type="Proteomes" id="UP001216390">
    <property type="component" value="Chromosome"/>
</dbReference>
<dbReference type="EMBL" id="CP116942">
    <property type="protein sequence ID" value="WCO67584.1"/>
    <property type="molecule type" value="Genomic_DNA"/>
</dbReference>
<keyword evidence="4" id="KW-1185">Reference proteome</keyword>
<keyword evidence="1 3" id="KW-0378">Hydrolase</keyword>
<dbReference type="InterPro" id="IPR050266">
    <property type="entry name" value="AB_hydrolase_sf"/>
</dbReference>
<dbReference type="PRINTS" id="PR00111">
    <property type="entry name" value="ABHYDROLASE"/>
</dbReference>
<dbReference type="GO" id="GO:0016787">
    <property type="term" value="F:hydrolase activity"/>
    <property type="evidence" value="ECO:0007669"/>
    <property type="project" value="UniProtKB-KW"/>
</dbReference>
<evidence type="ECO:0000313" key="3">
    <source>
        <dbReference type="EMBL" id="WCO67584.1"/>
    </source>
</evidence>
<accession>A0AAF0BWL5</accession>
<evidence type="ECO:0000313" key="4">
    <source>
        <dbReference type="Proteomes" id="UP001216390"/>
    </source>
</evidence>
<feature type="domain" description="AB hydrolase-1" evidence="2">
    <location>
        <begin position="29"/>
        <end position="171"/>
    </location>
</feature>
<sequence length="268" mass="29288">MPEVVVDGVRLNTSVLRGRGDPPADGPRPAVVMLHGLIIDNLSSWYMTLAAPVAQAGADVFLYDMRGHGRSETPDEGYTVGDNLADLVALLDHWGLDRPVHLVGNSYGCLLALHLAHHHPERVASLFLVEAHFATEGWGDHMAASLAFAAFGLDRDVVQEWLAEQGGRRVNRLARHSEHLFLRTSLIADLESEAITPTAWLEAITCPTVALYGSESDVLDRGEALARHVPGCELRIVADRTHSLLTEETARLRTELVAWLRDHGGLPT</sequence>
<dbReference type="InterPro" id="IPR029058">
    <property type="entry name" value="AB_hydrolase_fold"/>
</dbReference>
<dbReference type="Gene3D" id="3.40.50.1820">
    <property type="entry name" value="alpha/beta hydrolase"/>
    <property type="match status" value="1"/>
</dbReference>
<organism evidence="3 4">
    <name type="scientific">Iamia majanohamensis</name>
    <dbReference type="NCBI Taxonomy" id="467976"/>
    <lineage>
        <taxon>Bacteria</taxon>
        <taxon>Bacillati</taxon>
        <taxon>Actinomycetota</taxon>
        <taxon>Acidimicrobiia</taxon>
        <taxon>Acidimicrobiales</taxon>
        <taxon>Iamiaceae</taxon>
        <taxon>Iamia</taxon>
    </lineage>
</organism>
<dbReference type="InterPro" id="IPR000073">
    <property type="entry name" value="AB_hydrolase_1"/>
</dbReference>
<dbReference type="AlphaFoldDB" id="A0AAF0BWL5"/>
<dbReference type="PANTHER" id="PTHR43798">
    <property type="entry name" value="MONOACYLGLYCEROL LIPASE"/>
    <property type="match status" value="1"/>
</dbReference>
<dbReference type="KEGG" id="ima:PO878_02470"/>
<dbReference type="SUPFAM" id="SSF53474">
    <property type="entry name" value="alpha/beta-Hydrolases"/>
    <property type="match status" value="1"/>
</dbReference>
<dbReference type="RefSeq" id="WP_272737105.1">
    <property type="nucleotide sequence ID" value="NZ_CP116942.1"/>
</dbReference>
<gene>
    <name evidence="3" type="ORF">PO878_02470</name>
</gene>
<proteinExistence type="predicted"/>
<name>A0AAF0BWL5_9ACTN</name>
<evidence type="ECO:0000256" key="1">
    <source>
        <dbReference type="ARBA" id="ARBA00022801"/>
    </source>
</evidence>
<evidence type="ECO:0000259" key="2">
    <source>
        <dbReference type="Pfam" id="PF00561"/>
    </source>
</evidence>
<reference evidence="3" key="1">
    <citation type="submission" date="2023-01" db="EMBL/GenBank/DDBJ databases">
        <title>The diversity of Class Acidimicrobiia in South China Sea sediment environments and the proposal of Iamia marina sp. nov., a novel species of the genus Iamia.</title>
        <authorList>
            <person name="He Y."/>
            <person name="Tian X."/>
        </authorList>
    </citation>
    <scope>NUCLEOTIDE SEQUENCE</scope>
    <source>
        <strain evidence="3">DSM 19957</strain>
    </source>
</reference>
<dbReference type="Pfam" id="PF00561">
    <property type="entry name" value="Abhydrolase_1"/>
    <property type="match status" value="1"/>
</dbReference>
<protein>
    <submittedName>
        <fullName evidence="3">Alpha/beta hydrolase</fullName>
    </submittedName>
</protein>
<dbReference type="GO" id="GO:0016020">
    <property type="term" value="C:membrane"/>
    <property type="evidence" value="ECO:0007669"/>
    <property type="project" value="TreeGrafter"/>
</dbReference>
<dbReference type="PANTHER" id="PTHR43798:SF31">
    <property type="entry name" value="AB HYDROLASE SUPERFAMILY PROTEIN YCLE"/>
    <property type="match status" value="1"/>
</dbReference>